<dbReference type="eggNOG" id="COG1484">
    <property type="taxonomic scope" value="Bacteria"/>
</dbReference>
<gene>
    <name evidence="2" type="primary">yqaM</name>
    <name evidence="2" type="ordered locus">BL01000</name>
</gene>
<dbReference type="HOGENOM" id="CLU_062999_4_0_9"/>
<dbReference type="PANTHER" id="PTHR30050:SF10">
    <property type="entry name" value="PHAGE-LIKE ELEMENT PBSX PROTEIN XKDC"/>
    <property type="match status" value="1"/>
</dbReference>
<dbReference type="InterPro" id="IPR003593">
    <property type="entry name" value="AAA+_ATPase"/>
</dbReference>
<dbReference type="KEGG" id="bli:BL01000"/>
<sequence>MTIKQKKQENKAISINTAFQKVMQSLREKSAHFSAPDASGEKAEYECETCKDHGIVFYRVHKDTKWNYDERLKQLVPEEMVPEDDFLSGKVCPPEKAGEWKDTYSKQCDCVRRKRIARLMAASGITEEFEKLIFGNFKTEGKPKLIKDAYDCAVEYFKDFEKIRGDRSNSIALLGQPGSGKTHLLTAIMNNLIKKKSVHCLYFPYVEGMGDLKKDFDQLETKLDAMRKVEVLFIDDLFKPVYVTTSEGRIKKPRATEWQIEQIQSIVNYRYLNHLPLLVSSELTTDELLDIDEALGSRIHQMCRDYTVIIKGDMMLLNHRLSDLSD</sequence>
<dbReference type="PANTHER" id="PTHR30050">
    <property type="entry name" value="CHROMOSOMAL REPLICATION INITIATOR PROTEIN DNAA"/>
    <property type="match status" value="1"/>
</dbReference>
<name>Q62W64_BACLD</name>
<keyword evidence="3" id="KW-1185">Reference proteome</keyword>
<reference evidence="2 3" key="1">
    <citation type="journal article" date="2004" name="Genome Biol.">
        <title>Complete genome sequence of the industrial bacterium Bacillus licheniformis and comparisons with closely related Bacillus species.</title>
        <authorList>
            <person name="Rey M.W."/>
            <person name="Ramaiya P."/>
            <person name="Nelson B.A."/>
            <person name="Brody-Karpin S.D."/>
            <person name="Zaretsky E.J."/>
            <person name="Tang M."/>
            <person name="Lopez de Leon A."/>
            <person name="Xiang H."/>
            <person name="Gusti V."/>
            <person name="Clausen I.G."/>
            <person name="Olsen P.B."/>
            <person name="Rasmussen M.D."/>
            <person name="Andersen J.T."/>
            <person name="Jorgensen P.L."/>
            <person name="Larsen T.S."/>
            <person name="Sorokin A."/>
            <person name="Bolotin A."/>
            <person name="Lapidus A."/>
            <person name="Galleron N."/>
            <person name="Ehrlich S.D."/>
            <person name="Berka R.M."/>
        </authorList>
    </citation>
    <scope>NUCLEOTIDE SEQUENCE [LARGE SCALE GENOMIC DNA]</scope>
    <source>
        <strain evidence="3">ATCC 14580 / DSM 13 / JCM 2505 / CCUG 7422 / NBRC 12200 / NCIMB 9375 / NCTC 10341 / NRRL NRS-1264 / Gibson 46</strain>
    </source>
</reference>
<proteinExistence type="predicted"/>
<dbReference type="EMBL" id="CP000002">
    <property type="protein sequence ID" value="AAU22994.1"/>
    <property type="molecule type" value="Genomic_DNA"/>
</dbReference>
<dbReference type="Proteomes" id="UP000000606">
    <property type="component" value="Chromosome"/>
</dbReference>
<protein>
    <submittedName>
        <fullName evidence="2">Nucleotide binding phage related protein</fullName>
    </submittedName>
</protein>
<dbReference type="FunFam" id="3.40.50.300:FF:002497">
    <property type="entry name" value="DNA replication protein"/>
    <property type="match status" value="1"/>
</dbReference>
<dbReference type="InterPro" id="IPR027417">
    <property type="entry name" value="P-loop_NTPase"/>
</dbReference>
<dbReference type="Gene3D" id="3.40.50.300">
    <property type="entry name" value="P-loop containing nucleotide triphosphate hydrolases"/>
    <property type="match status" value="1"/>
</dbReference>
<evidence type="ECO:0000313" key="2">
    <source>
        <dbReference type="EMBL" id="AAU22994.1"/>
    </source>
</evidence>
<dbReference type="SUPFAM" id="SSF52540">
    <property type="entry name" value="P-loop containing nucleoside triphosphate hydrolases"/>
    <property type="match status" value="1"/>
</dbReference>
<dbReference type="SMART" id="SM00382">
    <property type="entry name" value="AAA"/>
    <property type="match status" value="1"/>
</dbReference>
<feature type="domain" description="AAA+ ATPase" evidence="1">
    <location>
        <begin position="167"/>
        <end position="307"/>
    </location>
</feature>
<organism evidence="2 3">
    <name type="scientific">Bacillus licheniformis (strain ATCC 14580 / DSM 13 / JCM 2505 / CCUG 7422 / NBRC 12200 / NCIMB 9375 / NCTC 10341 / NRRL NRS-1264 / Gibson 46)</name>
    <dbReference type="NCBI Taxonomy" id="279010"/>
    <lineage>
        <taxon>Bacteria</taxon>
        <taxon>Bacillati</taxon>
        <taxon>Bacillota</taxon>
        <taxon>Bacilli</taxon>
        <taxon>Bacillales</taxon>
        <taxon>Bacillaceae</taxon>
        <taxon>Bacillus</taxon>
    </lineage>
</organism>
<dbReference type="NCBIfam" id="NF005378">
    <property type="entry name" value="PRK06921.1"/>
    <property type="match status" value="1"/>
</dbReference>
<dbReference type="CDD" id="cd00009">
    <property type="entry name" value="AAA"/>
    <property type="match status" value="1"/>
</dbReference>
<dbReference type="GO" id="GO:0006260">
    <property type="term" value="P:DNA replication"/>
    <property type="evidence" value="ECO:0007669"/>
    <property type="project" value="TreeGrafter"/>
</dbReference>
<dbReference type="AlphaFoldDB" id="Q62W64"/>
<accession>Q62W64</accession>
<evidence type="ECO:0000313" key="3">
    <source>
        <dbReference type="Proteomes" id="UP000000606"/>
    </source>
</evidence>
<evidence type="ECO:0000259" key="1">
    <source>
        <dbReference type="SMART" id="SM00382"/>
    </source>
</evidence>
<dbReference type="STRING" id="279010.BL01000"/>